<evidence type="ECO:0000256" key="3">
    <source>
        <dbReference type="ARBA" id="ARBA00005735"/>
    </source>
</evidence>
<keyword evidence="6 11" id="KW-0812">Transmembrane</keyword>
<dbReference type="UniPathway" id="UPA00378"/>
<feature type="transmembrane region" description="Helical" evidence="11">
    <location>
        <begin position="71"/>
        <end position="91"/>
    </location>
</feature>
<keyword evidence="7" id="KW-0735">Signal-anchor</keyword>
<dbReference type="InterPro" id="IPR003859">
    <property type="entry name" value="Galactosyl_T"/>
</dbReference>
<dbReference type="Proteomes" id="UP000663870">
    <property type="component" value="Unassembled WGS sequence"/>
</dbReference>
<dbReference type="Gene3D" id="3.90.550.10">
    <property type="entry name" value="Spore Coat Polysaccharide Biosynthesis Protein SpsA, Chain A"/>
    <property type="match status" value="1"/>
</dbReference>
<keyword evidence="9 11" id="KW-0472">Membrane</keyword>
<dbReference type="InterPro" id="IPR029044">
    <property type="entry name" value="Nucleotide-diphossugar_trans"/>
</dbReference>
<dbReference type="PANTHER" id="PTHR19300">
    <property type="entry name" value="BETA-1,4-GALACTOSYLTRANSFERASE"/>
    <property type="match status" value="1"/>
</dbReference>
<dbReference type="PRINTS" id="PR02050">
    <property type="entry name" value="B14GALTRFASE"/>
</dbReference>
<evidence type="ECO:0000256" key="6">
    <source>
        <dbReference type="ARBA" id="ARBA00022692"/>
    </source>
</evidence>
<dbReference type="GO" id="GO:0005794">
    <property type="term" value="C:Golgi apparatus"/>
    <property type="evidence" value="ECO:0007669"/>
    <property type="project" value="TreeGrafter"/>
</dbReference>
<name>A0A815DIM2_9BILA</name>
<evidence type="ECO:0000256" key="10">
    <source>
        <dbReference type="ARBA" id="ARBA00023180"/>
    </source>
</evidence>
<keyword evidence="4" id="KW-0328">Glycosyltransferase</keyword>
<keyword evidence="5" id="KW-0808">Transferase</keyword>
<evidence type="ECO:0000259" key="13">
    <source>
        <dbReference type="Pfam" id="PF13733"/>
    </source>
</evidence>
<protein>
    <submittedName>
        <fullName evidence="14">Uncharacterized protein</fullName>
    </submittedName>
</protein>
<dbReference type="GO" id="GO:0016020">
    <property type="term" value="C:membrane"/>
    <property type="evidence" value="ECO:0007669"/>
    <property type="project" value="UniProtKB-SubCell"/>
</dbReference>
<proteinExistence type="inferred from homology"/>
<dbReference type="Pfam" id="PF02709">
    <property type="entry name" value="Glyco_transf_7C"/>
    <property type="match status" value="1"/>
</dbReference>
<accession>A0A815DIM2</accession>
<evidence type="ECO:0000256" key="4">
    <source>
        <dbReference type="ARBA" id="ARBA00022676"/>
    </source>
</evidence>
<evidence type="ECO:0000256" key="1">
    <source>
        <dbReference type="ARBA" id="ARBA00004606"/>
    </source>
</evidence>
<comment type="subcellular location">
    <subcellularLocation>
        <location evidence="1">Membrane</location>
        <topology evidence="1">Single-pass type II membrane protein</topology>
    </subcellularLocation>
</comment>
<evidence type="ECO:0000313" key="15">
    <source>
        <dbReference type="Proteomes" id="UP000663870"/>
    </source>
</evidence>
<evidence type="ECO:0000256" key="9">
    <source>
        <dbReference type="ARBA" id="ARBA00023136"/>
    </source>
</evidence>
<reference evidence="14" key="1">
    <citation type="submission" date="2021-02" db="EMBL/GenBank/DDBJ databases">
        <authorList>
            <person name="Nowell W R."/>
        </authorList>
    </citation>
    <scope>NUCLEOTIDE SEQUENCE</scope>
</reference>
<evidence type="ECO:0000256" key="8">
    <source>
        <dbReference type="ARBA" id="ARBA00022989"/>
    </source>
</evidence>
<gene>
    <name evidence="14" type="ORF">JXQ802_LOCUS29524</name>
</gene>
<comment type="caution">
    <text evidence="14">The sequence shown here is derived from an EMBL/GenBank/DDBJ whole genome shotgun (WGS) entry which is preliminary data.</text>
</comment>
<dbReference type="SUPFAM" id="SSF53448">
    <property type="entry name" value="Nucleotide-diphospho-sugar transferases"/>
    <property type="match status" value="1"/>
</dbReference>
<dbReference type="EMBL" id="CAJNOL010001159">
    <property type="protein sequence ID" value="CAF1301415.1"/>
    <property type="molecule type" value="Genomic_DNA"/>
</dbReference>
<dbReference type="PANTHER" id="PTHR19300:SF57">
    <property type="entry name" value="BETA-1,4-N-ACETYLGALACTOSAMINYLTRANSFERASE"/>
    <property type="match status" value="1"/>
</dbReference>
<feature type="domain" description="Galactosyltransferase C-terminal" evidence="12">
    <location>
        <begin position="342"/>
        <end position="409"/>
    </location>
</feature>
<dbReference type="GO" id="GO:0008378">
    <property type="term" value="F:galactosyltransferase activity"/>
    <property type="evidence" value="ECO:0007669"/>
    <property type="project" value="TreeGrafter"/>
</dbReference>
<keyword evidence="15" id="KW-1185">Reference proteome</keyword>
<comment type="similarity">
    <text evidence="3">Belongs to the glycosyltransferase 7 family.</text>
</comment>
<organism evidence="14 15">
    <name type="scientific">Rotaria sordida</name>
    <dbReference type="NCBI Taxonomy" id="392033"/>
    <lineage>
        <taxon>Eukaryota</taxon>
        <taxon>Metazoa</taxon>
        <taxon>Spiralia</taxon>
        <taxon>Gnathifera</taxon>
        <taxon>Rotifera</taxon>
        <taxon>Eurotatoria</taxon>
        <taxon>Bdelloidea</taxon>
        <taxon>Philodinida</taxon>
        <taxon>Philodinidae</taxon>
        <taxon>Rotaria</taxon>
    </lineage>
</organism>
<dbReference type="Pfam" id="PF13733">
    <property type="entry name" value="Glyco_transf_7N"/>
    <property type="match status" value="1"/>
</dbReference>
<feature type="domain" description="Galactosyltransferase N-terminal" evidence="13">
    <location>
        <begin position="214"/>
        <end position="324"/>
    </location>
</feature>
<evidence type="ECO:0000313" key="14">
    <source>
        <dbReference type="EMBL" id="CAF1301415.1"/>
    </source>
</evidence>
<evidence type="ECO:0000259" key="12">
    <source>
        <dbReference type="Pfam" id="PF02709"/>
    </source>
</evidence>
<evidence type="ECO:0000256" key="5">
    <source>
        <dbReference type="ARBA" id="ARBA00022679"/>
    </source>
</evidence>
<dbReference type="InterPro" id="IPR027791">
    <property type="entry name" value="Galactosyl_T_C"/>
</dbReference>
<dbReference type="GO" id="GO:0005975">
    <property type="term" value="P:carbohydrate metabolic process"/>
    <property type="evidence" value="ECO:0007669"/>
    <property type="project" value="InterPro"/>
</dbReference>
<dbReference type="InterPro" id="IPR027995">
    <property type="entry name" value="Galactosyl_T_N"/>
</dbReference>
<evidence type="ECO:0000256" key="7">
    <source>
        <dbReference type="ARBA" id="ARBA00022968"/>
    </source>
</evidence>
<dbReference type="AlphaFoldDB" id="A0A815DIM2"/>
<keyword evidence="8 11" id="KW-1133">Transmembrane helix</keyword>
<evidence type="ECO:0000256" key="11">
    <source>
        <dbReference type="SAM" id="Phobius"/>
    </source>
</evidence>
<sequence length="501" mass="58567">MQPKQTLKTPGSHWISTTRQLYRIEHPFLTPQALLDPQYSSKFRVLEKRNIPEANIECSSRSMRKIYWRQFLLLSLILTILPSFFLIFTAICHTTQENTISHIYDQEKVFFDSPQTSSIQLFTVPPRYLVVPYQEFVIRTSITCRTFKLDNPAKHSTKFHPKYSKYLRGPFPYVLPYTNITYNDIENFYTNILVNKKRDTPIIQTSFANNITFENIPYIFQQGMWHPLGITSIQRTAILVPLQNREYNAKTFLFNMHAFARRQQLTYTIILIEQASPLGHRFNKGRLYNTAINYLEKQSLNITCLVLHDVDLIPEDDGNFYTCETKYPKHTTSRVRELNNKRGYIRYYEFLIGGVLLLTFDMYKTLNGFSNLYWGWGGEDDDLALRLIQQRMCIVRPIYELAIYTGLPHPRGPRNNARFGLLTWSTLRLHTDGYAQIESLTRIIDIHQTLTVTYLKLDVNPDKTLNKQSSMGNISSLLNTINVNMTSTIKTIIRTKTIKES</sequence>
<keyword evidence="10" id="KW-0325">Glycoprotein</keyword>
<evidence type="ECO:0000256" key="2">
    <source>
        <dbReference type="ARBA" id="ARBA00004922"/>
    </source>
</evidence>
<comment type="pathway">
    <text evidence="2">Protein modification; protein glycosylation.</text>
</comment>